<organism evidence="1 2">
    <name type="scientific">Sediminibacterium ginsengisoli</name>
    <dbReference type="NCBI Taxonomy" id="413434"/>
    <lineage>
        <taxon>Bacteria</taxon>
        <taxon>Pseudomonadati</taxon>
        <taxon>Bacteroidota</taxon>
        <taxon>Chitinophagia</taxon>
        <taxon>Chitinophagales</taxon>
        <taxon>Chitinophagaceae</taxon>
        <taxon>Sediminibacterium</taxon>
    </lineage>
</organism>
<dbReference type="EMBL" id="FUWH01000005">
    <property type="protein sequence ID" value="SJZ84298.1"/>
    <property type="molecule type" value="Genomic_DNA"/>
</dbReference>
<reference evidence="1 2" key="1">
    <citation type="submission" date="2017-02" db="EMBL/GenBank/DDBJ databases">
        <authorList>
            <person name="Peterson S.W."/>
        </authorList>
    </citation>
    <scope>NUCLEOTIDE SEQUENCE [LARGE SCALE GENOMIC DNA]</scope>
    <source>
        <strain evidence="1 2">DSM 22335</strain>
    </source>
</reference>
<dbReference type="Gene3D" id="3.40.50.12710">
    <property type="match status" value="1"/>
</dbReference>
<dbReference type="SUPFAM" id="SSF53335">
    <property type="entry name" value="S-adenosyl-L-methionine-dependent methyltransferases"/>
    <property type="match status" value="1"/>
</dbReference>
<accession>A0A1T4NZY7</accession>
<dbReference type="STRING" id="413434.SAMN04488132_10557"/>
<evidence type="ECO:0000313" key="1">
    <source>
        <dbReference type="EMBL" id="SJZ84298.1"/>
    </source>
</evidence>
<protein>
    <submittedName>
        <fullName evidence="1">Uncharacterized protein</fullName>
    </submittedName>
</protein>
<evidence type="ECO:0000313" key="2">
    <source>
        <dbReference type="Proteomes" id="UP000190888"/>
    </source>
</evidence>
<keyword evidence="2" id="KW-1185">Reference proteome</keyword>
<proteinExistence type="predicted"/>
<dbReference type="OrthoDB" id="655905at2"/>
<dbReference type="InterPro" id="IPR038375">
    <property type="entry name" value="NDUFAF7_sf"/>
</dbReference>
<dbReference type="RefSeq" id="WP_078831389.1">
    <property type="nucleotide sequence ID" value="NZ_FUWH01000005.1"/>
</dbReference>
<dbReference type="AlphaFoldDB" id="A0A1T4NZY7"/>
<name>A0A1T4NZY7_9BACT</name>
<sequence>MNFLLERDAPFSKSIIWKLQRDYFEERGFDAWRSGEVPHYVTSNPRIAHAYAQMLVATYLDLVRSGFTNEQPLHIVELGGGSGRFAFYLLKQLEQLSKQHDIPPDSFKYILTDFTQANLDFWKVHPCLQTYIQDGRLDMAIYDTSDSSSIPLQIGGHEIQEGSLTLPIAVIANYLFDGIPHELYFFDRGESHRCHVKVNCEFDYLSGNSTAGEVLSGTYLRYRKEDSADESSGDAHVDALLSHYRNHLLNGYVLVPDLGFACIQRLQALSTSGILLLVSDKGHVTTEECFVSTPPSLARHGSFSLPVNFDAFRWYFESNGGSAFLPQPHHESIVTACYCSFDAPVATYHLANAYANHVGVCGPDDFFGVYTLLRDHPHLLELQHILSALRVSLFDCHQLNVFLPKLIELAPDFSQSEKKVVSQVLEQCWYNYFPLGENNDPISKMANLFYEIDEYPRAIHFFELSLSLYGKDQGTLYNLAACYFQSGSLEKSVKILQEILEAGYYPEADVLLKRCQAALMEQSTILI</sequence>
<dbReference type="SUPFAM" id="SSF48452">
    <property type="entry name" value="TPR-like"/>
    <property type="match status" value="1"/>
</dbReference>
<dbReference type="InterPro" id="IPR011990">
    <property type="entry name" value="TPR-like_helical_dom_sf"/>
</dbReference>
<dbReference type="Proteomes" id="UP000190888">
    <property type="component" value="Unassembled WGS sequence"/>
</dbReference>
<dbReference type="InterPro" id="IPR029063">
    <property type="entry name" value="SAM-dependent_MTases_sf"/>
</dbReference>
<dbReference type="Gene3D" id="1.25.40.10">
    <property type="entry name" value="Tetratricopeptide repeat domain"/>
    <property type="match status" value="1"/>
</dbReference>
<gene>
    <name evidence="1" type="ORF">SAMN04488132_10557</name>
</gene>